<protein>
    <submittedName>
        <fullName evidence="1">Uncharacterized protein</fullName>
    </submittedName>
</protein>
<proteinExistence type="predicted"/>
<dbReference type="RefSeq" id="XP_018004686.1">
    <property type="nucleotide sequence ID" value="XM_018148809.1"/>
</dbReference>
<dbReference type="InterPro" id="IPR022085">
    <property type="entry name" value="OpdG"/>
</dbReference>
<evidence type="ECO:0000313" key="1">
    <source>
        <dbReference type="EMBL" id="KPI44723.1"/>
    </source>
</evidence>
<dbReference type="Pfam" id="PF12311">
    <property type="entry name" value="DUF3632"/>
    <property type="match status" value="1"/>
</dbReference>
<dbReference type="EMBL" id="LFJN01000003">
    <property type="protein sequence ID" value="KPI44723.1"/>
    <property type="molecule type" value="Genomic_DNA"/>
</dbReference>
<dbReference type="Proteomes" id="UP000038010">
    <property type="component" value="Unassembled WGS sequence"/>
</dbReference>
<dbReference type="GeneID" id="28740689"/>
<dbReference type="InterPro" id="IPR053204">
    <property type="entry name" value="Oxopyrrolidines_Biosynth-assoc"/>
</dbReference>
<organism evidence="1 2">
    <name type="scientific">Cyphellophora attinorum</name>
    <dbReference type="NCBI Taxonomy" id="1664694"/>
    <lineage>
        <taxon>Eukaryota</taxon>
        <taxon>Fungi</taxon>
        <taxon>Dikarya</taxon>
        <taxon>Ascomycota</taxon>
        <taxon>Pezizomycotina</taxon>
        <taxon>Eurotiomycetes</taxon>
        <taxon>Chaetothyriomycetidae</taxon>
        <taxon>Chaetothyriales</taxon>
        <taxon>Cyphellophoraceae</taxon>
        <taxon>Cyphellophora</taxon>
    </lineage>
</organism>
<name>A0A0N1P1N7_9EURO</name>
<reference evidence="1 2" key="1">
    <citation type="submission" date="2015-06" db="EMBL/GenBank/DDBJ databases">
        <title>Draft genome of the ant-associated black yeast Phialophora attae CBS 131958.</title>
        <authorList>
            <person name="Moreno L.F."/>
            <person name="Stielow B.J."/>
            <person name="de Hoog S."/>
            <person name="Vicente V.A."/>
            <person name="Weiss V.A."/>
            <person name="de Vries M."/>
            <person name="Cruz L.M."/>
            <person name="Souza E.M."/>
        </authorList>
    </citation>
    <scope>NUCLEOTIDE SEQUENCE [LARGE SCALE GENOMIC DNA]</scope>
    <source>
        <strain evidence="1 2">CBS 131958</strain>
    </source>
</reference>
<dbReference type="PANTHER" id="PTHR38797">
    <property type="entry name" value="NUCLEAR PORE COMPLEX PROTEIN NUP85-RELATED"/>
    <property type="match status" value="1"/>
</dbReference>
<gene>
    <name evidence="1" type="ORF">AB675_8369</name>
</gene>
<dbReference type="VEuPathDB" id="FungiDB:AB675_8369"/>
<evidence type="ECO:0000313" key="2">
    <source>
        <dbReference type="Proteomes" id="UP000038010"/>
    </source>
</evidence>
<accession>A0A0N1P1N7</accession>
<dbReference type="OrthoDB" id="3350591at2759"/>
<dbReference type="AlphaFoldDB" id="A0A0N1P1N7"/>
<keyword evidence="2" id="KW-1185">Reference proteome</keyword>
<sequence length="319" mass="36079">MTLPPRPVTSSQIDFKLPSDRFWGTTALLPPTSHGLPYIACIAHAITCFALQPQTSMTIEDASNELLKMMGNPSEDGEECGNHMEFGRFILMIAEQIPYDHPAHRKLVTLINYLQKGNWYSDVFMMEINQNMEIVFETSMDNSQLAAEMNRFVNYNAFLSQIDAHLPASLLSTAVLHFLNAFEMDYEHPESVPNSPGIHNALQAFQRGPQEINAKGKGLLRTATVRVASLWMIQNATHFFALLVSEPDRITDWDHTTVWTRTGQRFRGDRFSRERWKFWKDGFRQVVDEAAADSYLGKEAGDALRAMNVVDGTDASGSW</sequence>
<comment type="caution">
    <text evidence="1">The sequence shown here is derived from an EMBL/GenBank/DDBJ whole genome shotgun (WGS) entry which is preliminary data.</text>
</comment>